<evidence type="ECO:0000256" key="1">
    <source>
        <dbReference type="ARBA" id="ARBA00004123"/>
    </source>
</evidence>
<dbReference type="GO" id="GO:0045027">
    <property type="term" value="F:DNA end binding"/>
    <property type="evidence" value="ECO:0007669"/>
    <property type="project" value="TreeGrafter"/>
</dbReference>
<dbReference type="Pfam" id="PF09302">
    <property type="entry name" value="XLF"/>
    <property type="match status" value="1"/>
</dbReference>
<feature type="domain" description="XLF-like coiled-coil region" evidence="10">
    <location>
        <begin position="130"/>
        <end position="181"/>
    </location>
</feature>
<keyword evidence="4" id="KW-0234">DNA repair</keyword>
<protein>
    <recommendedName>
        <fullName evidence="7">Non-homologous end-joining factor 1</fullName>
    </recommendedName>
</protein>
<comment type="similarity">
    <text evidence="6">Belongs to the XRCC4-XLF family. XLF subfamily.</text>
</comment>
<evidence type="ECO:0000256" key="7">
    <source>
        <dbReference type="ARBA" id="ARBA00044529"/>
    </source>
</evidence>
<feature type="region of interest" description="Disordered" evidence="8">
    <location>
        <begin position="351"/>
        <end position="378"/>
    </location>
</feature>
<evidence type="ECO:0000256" key="2">
    <source>
        <dbReference type="ARBA" id="ARBA00022763"/>
    </source>
</evidence>
<comment type="caution">
    <text evidence="11">The sequence shown here is derived from an EMBL/GenBank/DDBJ whole genome shotgun (WGS) entry which is preliminary data.</text>
</comment>
<evidence type="ECO:0000259" key="9">
    <source>
        <dbReference type="Pfam" id="PF09302"/>
    </source>
</evidence>
<evidence type="ECO:0000256" key="8">
    <source>
        <dbReference type="SAM" id="MobiDB-lite"/>
    </source>
</evidence>
<dbReference type="PANTHER" id="PTHR32235:SF1">
    <property type="entry name" value="NON-HOMOLOGOUS END-JOINING FACTOR 1"/>
    <property type="match status" value="1"/>
</dbReference>
<dbReference type="Gene3D" id="2.170.210.10">
    <property type="entry name" value="DNA double-strand break repair and VJ recombination XRCC4, N-terminal"/>
    <property type="match status" value="1"/>
</dbReference>
<name>A0A0B1PCH1_UNCNE</name>
<reference evidence="11 12" key="1">
    <citation type="journal article" date="2014" name="BMC Genomics">
        <title>Adaptive genomic structural variation in the grape powdery mildew pathogen, Erysiphe necator.</title>
        <authorList>
            <person name="Jones L."/>
            <person name="Riaz S."/>
            <person name="Morales-Cruz A."/>
            <person name="Amrine K.C."/>
            <person name="McGuire B."/>
            <person name="Gubler W.D."/>
            <person name="Walker M.A."/>
            <person name="Cantu D."/>
        </authorList>
    </citation>
    <scope>NUCLEOTIDE SEQUENCE [LARGE SCALE GENOMIC DNA]</scope>
    <source>
        <strain evidence="12">c</strain>
    </source>
</reference>
<dbReference type="InterPro" id="IPR053829">
    <property type="entry name" value="XLF-like_CC"/>
</dbReference>
<feature type="region of interest" description="Disordered" evidence="8">
    <location>
        <begin position="495"/>
        <end position="537"/>
    </location>
</feature>
<evidence type="ECO:0000256" key="4">
    <source>
        <dbReference type="ARBA" id="ARBA00023204"/>
    </source>
</evidence>
<dbReference type="Proteomes" id="UP000030854">
    <property type="component" value="Unassembled WGS sequence"/>
</dbReference>
<keyword evidence="5" id="KW-0539">Nucleus</keyword>
<evidence type="ECO:0000256" key="6">
    <source>
        <dbReference type="ARBA" id="ARBA00025747"/>
    </source>
</evidence>
<keyword evidence="2" id="KW-0227">DNA damage</keyword>
<gene>
    <name evidence="11" type="ORF">EV44_g4822</name>
</gene>
<feature type="compositionally biased region" description="Basic and acidic residues" evidence="8">
    <location>
        <begin position="367"/>
        <end position="378"/>
    </location>
</feature>
<feature type="compositionally biased region" description="Basic and acidic residues" evidence="8">
    <location>
        <begin position="516"/>
        <end position="537"/>
    </location>
</feature>
<dbReference type="AlphaFoldDB" id="A0A0B1PCH1"/>
<comment type="subcellular location">
    <subcellularLocation>
        <location evidence="1">Nucleus</location>
    </subcellularLocation>
</comment>
<evidence type="ECO:0000256" key="5">
    <source>
        <dbReference type="ARBA" id="ARBA00023242"/>
    </source>
</evidence>
<feature type="domain" description="XLF-like N-terminal" evidence="9">
    <location>
        <begin position="3"/>
        <end position="126"/>
    </location>
</feature>
<keyword evidence="12" id="KW-1185">Reference proteome</keyword>
<dbReference type="HOGENOM" id="CLU_485882_0_0_1"/>
<dbReference type="EMBL" id="JNVN01000942">
    <property type="protein sequence ID" value="KHJ34324.1"/>
    <property type="molecule type" value="Genomic_DNA"/>
</dbReference>
<dbReference type="Pfam" id="PF21928">
    <property type="entry name" value="XLF_CC"/>
    <property type="match status" value="1"/>
</dbReference>
<feature type="compositionally biased region" description="Low complexity" evidence="8">
    <location>
        <begin position="495"/>
        <end position="508"/>
    </location>
</feature>
<dbReference type="GO" id="GO:0006303">
    <property type="term" value="P:double-strand break repair via nonhomologous end joining"/>
    <property type="evidence" value="ECO:0007669"/>
    <property type="project" value="TreeGrafter"/>
</dbReference>
<dbReference type="InterPro" id="IPR015381">
    <property type="entry name" value="XLF-like_N"/>
</dbReference>
<proteinExistence type="inferred from homology"/>
<evidence type="ECO:0000313" key="12">
    <source>
        <dbReference type="Proteomes" id="UP000030854"/>
    </source>
</evidence>
<dbReference type="InterPro" id="IPR038051">
    <property type="entry name" value="XRCC4-like_N_sf"/>
</dbReference>
<dbReference type="InterPro" id="IPR052287">
    <property type="entry name" value="NHEJ_factor"/>
</dbReference>
<evidence type="ECO:0000259" key="10">
    <source>
        <dbReference type="Pfam" id="PF21928"/>
    </source>
</evidence>
<accession>A0A0B1PCH1</accession>
<sequence length="561" mass="63492">MYWRHLNSSPCEDTNSPTLLLASNISSSSYRIYITDLTTVWSESLSYLEIRKRSYEENTSIDPSSEDQFAILLDKIDQAVNGRPGTALKLRVNGKKTTLGIRDLILQLHVDMPQRLTAFEWPVQLSAGSPALLTEAMTIPLLRAYRQSLGNLDFLSQSLKLKDIIVEKLIDKLEEYGIDLGLVFPQILGKQRGKVDRECAMKKVRGLAKFDIKSLKTFHDLDNSTENIGCLIKNLFKDEKNNAISFEIKNCLDRKEHWWESMLESSIDLRTEFIATKDSLQEVEMAQTSFRHLHDGFSDSRDERTSRNQTKSDIFFRDLPSTTSTILGNNETIFFNKKCSKLEAEIEMTDSEVESDNAFSPLPGSSKKSEEFKGTKLEPEPLSLPLSYEKLSTHEVKPITSLSNSIQPIERKGKLMVLKGRKIGRMPSKDSVTEDNTALKAQDKKVLSTVPLISASSMKKNLGIIKGTKEKKGIKRLPSLDPFDSKLCCEKQQNIQKNNNGNSNNQTNSLESFSPDIKKPPENIGVKEDPLEKANRKRAELRKEIEIKMASNAPAKKTRYF</sequence>
<evidence type="ECO:0000313" key="11">
    <source>
        <dbReference type="EMBL" id="KHJ34324.1"/>
    </source>
</evidence>
<dbReference type="GO" id="GO:0032807">
    <property type="term" value="C:DNA ligase IV complex"/>
    <property type="evidence" value="ECO:0007669"/>
    <property type="project" value="TreeGrafter"/>
</dbReference>
<organism evidence="11 12">
    <name type="scientific">Uncinula necator</name>
    <name type="common">Grape powdery mildew</name>
    <dbReference type="NCBI Taxonomy" id="52586"/>
    <lineage>
        <taxon>Eukaryota</taxon>
        <taxon>Fungi</taxon>
        <taxon>Dikarya</taxon>
        <taxon>Ascomycota</taxon>
        <taxon>Pezizomycotina</taxon>
        <taxon>Leotiomycetes</taxon>
        <taxon>Erysiphales</taxon>
        <taxon>Erysiphaceae</taxon>
        <taxon>Erysiphe</taxon>
    </lineage>
</organism>
<dbReference type="CDD" id="cd22285">
    <property type="entry name" value="HD_XLF_N"/>
    <property type="match status" value="1"/>
</dbReference>
<dbReference type="PANTHER" id="PTHR32235">
    <property type="entry name" value="NON-HOMOLOGOUS END-JOINING FACTOR 1"/>
    <property type="match status" value="1"/>
</dbReference>
<keyword evidence="3" id="KW-0238">DNA-binding</keyword>
<dbReference type="STRING" id="52586.A0A0B1PCH1"/>
<evidence type="ECO:0000256" key="3">
    <source>
        <dbReference type="ARBA" id="ARBA00023125"/>
    </source>
</evidence>